<dbReference type="Proteomes" id="UP000305282">
    <property type="component" value="Unassembled WGS sequence"/>
</dbReference>
<evidence type="ECO:0000313" key="2">
    <source>
        <dbReference type="EMBL" id="THJ49392.1"/>
    </source>
</evidence>
<name>A0A4V3Z143_9ACTN</name>
<protein>
    <recommendedName>
        <fullName evidence="4">Monooxygenase</fullName>
    </recommendedName>
</protein>
<evidence type="ECO:0000313" key="3">
    <source>
        <dbReference type="Proteomes" id="UP000305282"/>
    </source>
</evidence>
<dbReference type="OrthoDB" id="3647401at2"/>
<keyword evidence="3" id="KW-1185">Reference proteome</keyword>
<organism evidence="2 3">
    <name type="scientific">Candidatus Frankia alpina</name>
    <dbReference type="NCBI Taxonomy" id="2699483"/>
    <lineage>
        <taxon>Bacteria</taxon>
        <taxon>Bacillati</taxon>
        <taxon>Actinomycetota</taxon>
        <taxon>Actinomycetes</taxon>
        <taxon>Frankiales</taxon>
        <taxon>Frankiaceae</taxon>
        <taxon>Frankia</taxon>
    </lineage>
</organism>
<sequence>MFSQLGLGYPDSPLTEREPGHPGRRRGVPGPGTLAPDVALAAQDGPTLRQATRTPWFSLLLFAGSDRDAARCLRDDAARIHARSGDLVAARVVATTDTGPDTGSGGTGHTVLDPTGRARVRYGAAVGEAVLVRPDGYLAYRSTGDHVGRLERYLRTHGITPVPAGTAAPTTGAGQIP</sequence>
<evidence type="ECO:0008006" key="4">
    <source>
        <dbReference type="Google" id="ProtNLM"/>
    </source>
</evidence>
<evidence type="ECO:0000256" key="1">
    <source>
        <dbReference type="SAM" id="MobiDB-lite"/>
    </source>
</evidence>
<reference evidence="2 3" key="1">
    <citation type="submission" date="2019-04" db="EMBL/GenBank/DDBJ databases">
        <title>Draft genome sequences for three unisolated Alnus-infective Frankia Sp+ strains, AgTrS, AiOr and AvVan, the first sequenced Frankia strains able to sporulate in-planta.</title>
        <authorList>
            <person name="Bethencourt L."/>
            <person name="Vautrin F."/>
            <person name="Taib N."/>
            <person name="Dubost A."/>
            <person name="Castro-Garcia L."/>
            <person name="Imbaud O."/>
            <person name="Abrouk D."/>
            <person name="Fournier P."/>
            <person name="Briolay J."/>
            <person name="Nguyen A."/>
            <person name="Normand P."/>
            <person name="Fernandez M.P."/>
            <person name="Brochier-Armanet C."/>
            <person name="Herrera-Belaroussi A."/>
        </authorList>
    </citation>
    <scope>NUCLEOTIDE SEQUENCE [LARGE SCALE GENOMIC DNA]</scope>
    <source>
        <strain evidence="2 3">AvVan</strain>
    </source>
</reference>
<gene>
    <name evidence="2" type="ORF">E7Y31_18995</name>
</gene>
<dbReference type="Gene3D" id="3.40.30.120">
    <property type="match status" value="1"/>
</dbReference>
<dbReference type="EMBL" id="SSXH01000633">
    <property type="protein sequence ID" value="THJ49392.1"/>
    <property type="molecule type" value="Genomic_DNA"/>
</dbReference>
<proteinExistence type="predicted"/>
<dbReference type="AlphaFoldDB" id="A0A4V3Z143"/>
<dbReference type="InterPro" id="IPR036249">
    <property type="entry name" value="Thioredoxin-like_sf"/>
</dbReference>
<dbReference type="RefSeq" id="WP_136449230.1">
    <property type="nucleotide sequence ID" value="NZ_SSXH01000633.1"/>
</dbReference>
<comment type="caution">
    <text evidence="2">The sequence shown here is derived from an EMBL/GenBank/DDBJ whole genome shotgun (WGS) entry which is preliminary data.</text>
</comment>
<accession>A0A4V3Z143</accession>
<dbReference type="SUPFAM" id="SSF52833">
    <property type="entry name" value="Thioredoxin-like"/>
    <property type="match status" value="1"/>
</dbReference>
<feature type="region of interest" description="Disordered" evidence="1">
    <location>
        <begin position="1"/>
        <end position="34"/>
    </location>
</feature>
<dbReference type="Pfam" id="PF21274">
    <property type="entry name" value="Rng_hyd_C"/>
    <property type="match status" value="1"/>
</dbReference>